<evidence type="ECO:0000256" key="11">
    <source>
        <dbReference type="ARBA" id="ARBA00023204"/>
    </source>
</evidence>
<evidence type="ECO:0000259" key="17">
    <source>
        <dbReference type="PROSITE" id="PS51066"/>
    </source>
</evidence>
<feature type="domain" description="Formamidopyrimidine-DNA glycosylase catalytic" evidence="18">
    <location>
        <begin position="2"/>
        <end position="113"/>
    </location>
</feature>
<evidence type="ECO:0000256" key="2">
    <source>
        <dbReference type="ARBA" id="ARBA00001947"/>
    </source>
</evidence>
<evidence type="ECO:0000256" key="5">
    <source>
        <dbReference type="ARBA" id="ARBA00022723"/>
    </source>
</evidence>
<dbReference type="SUPFAM" id="SSF57716">
    <property type="entry name" value="Glucocorticoid receptor-like (DNA-binding domain)"/>
    <property type="match status" value="1"/>
</dbReference>
<proteinExistence type="inferred from homology"/>
<dbReference type="GO" id="GO:0006284">
    <property type="term" value="P:base-excision repair"/>
    <property type="evidence" value="ECO:0007669"/>
    <property type="project" value="InterPro"/>
</dbReference>
<evidence type="ECO:0000313" key="19">
    <source>
        <dbReference type="EMBL" id="OGG03080.1"/>
    </source>
</evidence>
<dbReference type="Gene3D" id="1.10.8.50">
    <property type="match status" value="1"/>
</dbReference>
<dbReference type="AlphaFoldDB" id="A0A1F5YSB8"/>
<dbReference type="InterPro" id="IPR010663">
    <property type="entry name" value="Znf_FPG/IleRS"/>
</dbReference>
<dbReference type="SMART" id="SM00898">
    <property type="entry name" value="Fapy_DNA_glyco"/>
    <property type="match status" value="1"/>
</dbReference>
<keyword evidence="5" id="KW-0479">Metal-binding</keyword>
<name>A0A1F5YSB8_9BACT</name>
<comment type="cofactor">
    <cofactor evidence="2">
        <name>Zn(2+)</name>
        <dbReference type="ChEBI" id="CHEBI:29105"/>
    </cofactor>
</comment>
<dbReference type="PROSITE" id="PS51066">
    <property type="entry name" value="ZF_FPG_2"/>
    <property type="match status" value="1"/>
</dbReference>
<comment type="caution">
    <text evidence="19">The sequence shown here is derived from an EMBL/GenBank/DDBJ whole genome shotgun (WGS) entry which is preliminary data.</text>
</comment>
<keyword evidence="12" id="KW-0456">Lyase</keyword>
<keyword evidence="9" id="KW-0862">Zinc</keyword>
<evidence type="ECO:0000256" key="3">
    <source>
        <dbReference type="ARBA" id="ARBA00009409"/>
    </source>
</evidence>
<comment type="catalytic activity">
    <reaction evidence="15">
        <text>2'-deoxyribonucleotide-(2'-deoxyribose 5'-phosphate)-2'-deoxyribonucleotide-DNA = a 3'-end 2'-deoxyribonucleotide-(2,3-dehydro-2,3-deoxyribose 5'-phosphate)-DNA + a 5'-end 5'-phospho-2'-deoxyribonucleoside-DNA + H(+)</text>
        <dbReference type="Rhea" id="RHEA:66592"/>
        <dbReference type="Rhea" id="RHEA-COMP:13180"/>
        <dbReference type="Rhea" id="RHEA-COMP:16897"/>
        <dbReference type="Rhea" id="RHEA-COMP:17067"/>
        <dbReference type="ChEBI" id="CHEBI:15378"/>
        <dbReference type="ChEBI" id="CHEBI:136412"/>
        <dbReference type="ChEBI" id="CHEBI:157695"/>
        <dbReference type="ChEBI" id="CHEBI:167181"/>
        <dbReference type="EC" id="4.2.99.18"/>
    </reaction>
</comment>
<dbReference type="Pfam" id="PF01149">
    <property type="entry name" value="Fapy_DNA_glyco"/>
    <property type="match status" value="1"/>
</dbReference>
<dbReference type="InterPro" id="IPR035937">
    <property type="entry name" value="FPG_N"/>
</dbReference>
<dbReference type="PROSITE" id="PS51068">
    <property type="entry name" value="FPG_CAT"/>
    <property type="match status" value="1"/>
</dbReference>
<keyword evidence="6" id="KW-0227">DNA damage</keyword>
<dbReference type="PANTHER" id="PTHR22993:SF9">
    <property type="entry name" value="FORMAMIDOPYRIMIDINE-DNA GLYCOSYLASE"/>
    <property type="match status" value="1"/>
</dbReference>
<dbReference type="GO" id="GO:0034039">
    <property type="term" value="F:8-oxo-7,8-dihydroguanine DNA N-glycosylase activity"/>
    <property type="evidence" value="ECO:0007669"/>
    <property type="project" value="TreeGrafter"/>
</dbReference>
<dbReference type="Pfam" id="PF06831">
    <property type="entry name" value="H2TH"/>
    <property type="match status" value="1"/>
</dbReference>
<dbReference type="NCBIfam" id="NF002211">
    <property type="entry name" value="PRK01103.1"/>
    <property type="match status" value="1"/>
</dbReference>
<accession>A0A1F5YSB8</accession>
<organism evidence="19 20">
    <name type="scientific">Candidatus Gottesmanbacteria bacterium RBG_16_37_8</name>
    <dbReference type="NCBI Taxonomy" id="1798371"/>
    <lineage>
        <taxon>Bacteria</taxon>
        <taxon>Candidatus Gottesmaniibacteriota</taxon>
    </lineage>
</organism>
<keyword evidence="7 16" id="KW-0863">Zinc-finger</keyword>
<dbReference type="SUPFAM" id="SSF81624">
    <property type="entry name" value="N-terminal domain of MutM-like DNA repair proteins"/>
    <property type="match status" value="1"/>
</dbReference>
<dbReference type="InterPro" id="IPR000214">
    <property type="entry name" value="Znf_DNA_glyclase/AP_lyase"/>
</dbReference>
<evidence type="ECO:0000256" key="9">
    <source>
        <dbReference type="ARBA" id="ARBA00022833"/>
    </source>
</evidence>
<gene>
    <name evidence="19" type="ORF">A2W14_05240</name>
</gene>
<dbReference type="Proteomes" id="UP000176665">
    <property type="component" value="Unassembled WGS sequence"/>
</dbReference>
<evidence type="ECO:0000256" key="7">
    <source>
        <dbReference type="ARBA" id="ARBA00022771"/>
    </source>
</evidence>
<evidence type="ECO:0000256" key="1">
    <source>
        <dbReference type="ARBA" id="ARBA00001668"/>
    </source>
</evidence>
<dbReference type="GO" id="GO:0140078">
    <property type="term" value="F:class I DNA-(apurinic or apyrimidinic site) endonuclease activity"/>
    <property type="evidence" value="ECO:0007669"/>
    <property type="project" value="UniProtKB-EC"/>
</dbReference>
<dbReference type="CDD" id="cd08966">
    <property type="entry name" value="EcFpg-like_N"/>
    <property type="match status" value="1"/>
</dbReference>
<sequence>MPELPEVETIRLQLTQLIPGVTIKDIKILKEKSFSGDKKLLFGATITDLLRLGKMLVIKTDKKLALAVHLKMTGQLIFKSQKTSEDLPNKFTRVIISFTDGSKLYFNDVRRFGWMKIIETIEDLKKKIGPDPLKVSNSQFYKILKQTKKPVKFLLMDQEKLAGVGNIYACESLFLGGVNPNVSANKLTQERSEKLLDSLKKVLNSGIKWGGASKQNFRNAYGEKGEMQEHFSVYGREGEKCLNNCGGKIMRIKMGGRSTFVCPVCQQ</sequence>
<evidence type="ECO:0000256" key="14">
    <source>
        <dbReference type="ARBA" id="ARBA00023295"/>
    </source>
</evidence>
<keyword evidence="8" id="KW-0378">Hydrolase</keyword>
<dbReference type="InterPro" id="IPR012319">
    <property type="entry name" value="FPG_cat"/>
</dbReference>
<keyword evidence="10" id="KW-0238">DNA-binding</keyword>
<evidence type="ECO:0000256" key="13">
    <source>
        <dbReference type="ARBA" id="ARBA00023268"/>
    </source>
</evidence>
<evidence type="ECO:0000256" key="8">
    <source>
        <dbReference type="ARBA" id="ARBA00022801"/>
    </source>
</evidence>
<comment type="catalytic activity">
    <reaction evidence="1">
        <text>Hydrolysis of DNA containing ring-opened 7-methylguanine residues, releasing 2,6-diamino-4-hydroxy-5-(N-methyl)formamidopyrimidine.</text>
        <dbReference type="EC" id="3.2.2.23"/>
    </reaction>
</comment>
<feature type="domain" description="FPG-type" evidence="17">
    <location>
        <begin position="232"/>
        <end position="267"/>
    </location>
</feature>
<dbReference type="PANTHER" id="PTHR22993">
    <property type="entry name" value="FORMAMIDOPYRIMIDINE-DNA GLYCOSYLASE"/>
    <property type="match status" value="1"/>
</dbReference>
<dbReference type="SMART" id="SM01232">
    <property type="entry name" value="H2TH"/>
    <property type="match status" value="1"/>
</dbReference>
<evidence type="ECO:0000313" key="20">
    <source>
        <dbReference type="Proteomes" id="UP000176665"/>
    </source>
</evidence>
<dbReference type="Pfam" id="PF06827">
    <property type="entry name" value="zf-FPG_IleRS"/>
    <property type="match status" value="1"/>
</dbReference>
<dbReference type="EMBL" id="MFJA01000040">
    <property type="protein sequence ID" value="OGG03080.1"/>
    <property type="molecule type" value="Genomic_DNA"/>
</dbReference>
<dbReference type="STRING" id="1798371.A2W14_05240"/>
<dbReference type="SUPFAM" id="SSF46946">
    <property type="entry name" value="S13-like H2TH domain"/>
    <property type="match status" value="1"/>
</dbReference>
<keyword evidence="11" id="KW-0234">DNA repair</keyword>
<protein>
    <submittedName>
        <fullName evidence="19">DNA-formamidopyrimidine glycosylase</fullName>
    </submittedName>
</protein>
<dbReference type="InterPro" id="IPR015886">
    <property type="entry name" value="H2TH_FPG"/>
</dbReference>
<dbReference type="GO" id="GO:0008270">
    <property type="term" value="F:zinc ion binding"/>
    <property type="evidence" value="ECO:0007669"/>
    <property type="project" value="UniProtKB-KW"/>
</dbReference>
<dbReference type="NCBIfam" id="TIGR00577">
    <property type="entry name" value="fpg"/>
    <property type="match status" value="1"/>
</dbReference>
<evidence type="ECO:0000256" key="6">
    <source>
        <dbReference type="ARBA" id="ARBA00022763"/>
    </source>
</evidence>
<evidence type="ECO:0000256" key="16">
    <source>
        <dbReference type="PROSITE-ProRule" id="PRU00391"/>
    </source>
</evidence>
<dbReference type="InterPro" id="IPR020629">
    <property type="entry name" value="FPG_Glyclase"/>
</dbReference>
<evidence type="ECO:0000259" key="18">
    <source>
        <dbReference type="PROSITE" id="PS51068"/>
    </source>
</evidence>
<dbReference type="InterPro" id="IPR010979">
    <property type="entry name" value="Ribosomal_uS13-like_H2TH"/>
</dbReference>
<comment type="similarity">
    <text evidence="3">Belongs to the FPG family.</text>
</comment>
<evidence type="ECO:0000256" key="10">
    <source>
        <dbReference type="ARBA" id="ARBA00023125"/>
    </source>
</evidence>
<keyword evidence="14" id="KW-0326">Glycosidase</keyword>
<comment type="subunit">
    <text evidence="4">Monomer.</text>
</comment>
<evidence type="ECO:0000256" key="4">
    <source>
        <dbReference type="ARBA" id="ARBA00011245"/>
    </source>
</evidence>
<dbReference type="GO" id="GO:0003684">
    <property type="term" value="F:damaged DNA binding"/>
    <property type="evidence" value="ECO:0007669"/>
    <property type="project" value="InterPro"/>
</dbReference>
<reference evidence="19 20" key="1">
    <citation type="journal article" date="2016" name="Nat. Commun.">
        <title>Thousands of microbial genomes shed light on interconnected biogeochemical processes in an aquifer system.</title>
        <authorList>
            <person name="Anantharaman K."/>
            <person name="Brown C.T."/>
            <person name="Hug L.A."/>
            <person name="Sharon I."/>
            <person name="Castelle C.J."/>
            <person name="Probst A.J."/>
            <person name="Thomas B.C."/>
            <person name="Singh A."/>
            <person name="Wilkins M.J."/>
            <person name="Karaoz U."/>
            <person name="Brodie E.L."/>
            <person name="Williams K.H."/>
            <person name="Hubbard S.S."/>
            <person name="Banfield J.F."/>
        </authorList>
    </citation>
    <scope>NUCLEOTIDE SEQUENCE [LARGE SCALE GENOMIC DNA]</scope>
</reference>
<evidence type="ECO:0000256" key="12">
    <source>
        <dbReference type="ARBA" id="ARBA00023239"/>
    </source>
</evidence>
<keyword evidence="13" id="KW-0511">Multifunctional enzyme</keyword>
<dbReference type="FunFam" id="1.10.8.50:FF:000003">
    <property type="entry name" value="Formamidopyrimidine-DNA glycosylase"/>
    <property type="match status" value="1"/>
</dbReference>
<evidence type="ECO:0000256" key="15">
    <source>
        <dbReference type="ARBA" id="ARBA00044632"/>
    </source>
</evidence>
<dbReference type="Gene3D" id="3.20.190.10">
    <property type="entry name" value="MutM-like, N-terminal"/>
    <property type="match status" value="1"/>
</dbReference>